<protein>
    <submittedName>
        <fullName evidence="1">Four helix bundle protein</fullName>
    </submittedName>
</protein>
<sequence length="122" mass="14364">MEEKHYQTFEDLLVWEEGMQLCVQVYALLKDCRDYSFRDQIQRSAVSVPSNIAEGFERQTDKEFVQFLFIAKGSCAELRTQLYLAGELNFIEKKQSVVYVEKTKKLSSMLQNLIKVRRARIQ</sequence>
<evidence type="ECO:0000313" key="2">
    <source>
        <dbReference type="Proteomes" id="UP000479293"/>
    </source>
</evidence>
<dbReference type="NCBIfam" id="TIGR02436">
    <property type="entry name" value="four helix bundle protein"/>
    <property type="match status" value="1"/>
</dbReference>
<dbReference type="SUPFAM" id="SSF158446">
    <property type="entry name" value="IVS-encoded protein-like"/>
    <property type="match status" value="1"/>
</dbReference>
<accession>A0A7C9FCE4</accession>
<organism evidence="1 2">
    <name type="scientific">Salmonirosea aquatica</name>
    <dbReference type="NCBI Taxonomy" id="2654236"/>
    <lineage>
        <taxon>Bacteria</taxon>
        <taxon>Pseudomonadati</taxon>
        <taxon>Bacteroidota</taxon>
        <taxon>Cytophagia</taxon>
        <taxon>Cytophagales</taxon>
        <taxon>Spirosomataceae</taxon>
        <taxon>Salmonirosea</taxon>
    </lineage>
</organism>
<dbReference type="EMBL" id="WHLY01000002">
    <property type="protein sequence ID" value="MPR33530.1"/>
    <property type="molecule type" value="Genomic_DNA"/>
</dbReference>
<evidence type="ECO:0000313" key="1">
    <source>
        <dbReference type="EMBL" id="MPR33530.1"/>
    </source>
</evidence>
<gene>
    <name evidence="1" type="ORF">GBK04_09160</name>
</gene>
<dbReference type="AlphaFoldDB" id="A0A7C9FCE4"/>
<comment type="caution">
    <text evidence="1">The sequence shown here is derived from an EMBL/GenBank/DDBJ whole genome shotgun (WGS) entry which is preliminary data.</text>
</comment>
<dbReference type="Gene3D" id="1.20.1440.60">
    <property type="entry name" value="23S rRNA-intervening sequence"/>
    <property type="match status" value="1"/>
</dbReference>
<proteinExistence type="predicted"/>
<reference evidence="1 2" key="1">
    <citation type="submission" date="2019-10" db="EMBL/GenBank/DDBJ databases">
        <title>Draft Genome Sequence of Cytophagaceae sp. SJW1-29.</title>
        <authorList>
            <person name="Choi A."/>
        </authorList>
    </citation>
    <scope>NUCLEOTIDE SEQUENCE [LARGE SCALE GENOMIC DNA]</scope>
    <source>
        <strain evidence="1 2">SJW1-29</strain>
    </source>
</reference>
<dbReference type="NCBIfam" id="NF008912">
    <property type="entry name" value="PRK12275.1-6"/>
    <property type="match status" value="1"/>
</dbReference>
<name>A0A7C9FCE4_9BACT</name>
<dbReference type="Pfam" id="PF05635">
    <property type="entry name" value="23S_rRNA_IVP"/>
    <property type="match status" value="1"/>
</dbReference>
<dbReference type="InterPro" id="IPR012657">
    <property type="entry name" value="23S_rRNA-intervening_sequence"/>
</dbReference>
<dbReference type="PANTHER" id="PTHR38471:SF2">
    <property type="entry name" value="FOUR HELIX BUNDLE PROTEIN"/>
    <property type="match status" value="1"/>
</dbReference>
<dbReference type="Proteomes" id="UP000479293">
    <property type="component" value="Unassembled WGS sequence"/>
</dbReference>
<keyword evidence="2" id="KW-1185">Reference proteome</keyword>
<dbReference type="InterPro" id="IPR036583">
    <property type="entry name" value="23S_rRNA_IVS_sf"/>
</dbReference>
<dbReference type="PANTHER" id="PTHR38471">
    <property type="entry name" value="FOUR HELIX BUNDLE PROTEIN"/>
    <property type="match status" value="1"/>
</dbReference>
<dbReference type="RefSeq" id="WP_152758850.1">
    <property type="nucleotide sequence ID" value="NZ_WHLY01000002.1"/>
</dbReference>
<dbReference type="CDD" id="cd16377">
    <property type="entry name" value="23S_rRNA_IVP_like"/>
    <property type="match status" value="1"/>
</dbReference>